<dbReference type="HAMAP" id="MF_01328_B">
    <property type="entry name" value="Ribosomal_uL4_B"/>
    <property type="match status" value="1"/>
</dbReference>
<dbReference type="AlphaFoldDB" id="A0A090DVR2"/>
<keyword evidence="5" id="KW-0699">rRNA-binding</keyword>
<sequence>MATLAKYNLSGEKIGSAKVSESLATAEANTQMIKDYIVALRENQRQWSANTKGRSEVVHTTAKPFKQKGTGRARQGMLVSPQYRGGGIVFGPKPKFDQHVRINQKERKKAIRCLIGEKIRAGRFHIIESTSLDEPKTKAVASLLKQAGAEGKRALFLGEGEYMEVEHEDVVHKVSVKSSKHSNFIKSLRNIPKVSFALAKNISGYDVMIAHDIYVTAPALQELEEWLCNE</sequence>
<name>A0A090DVR2_9BACT</name>
<dbReference type="GO" id="GO:0006412">
    <property type="term" value="P:translation"/>
    <property type="evidence" value="ECO:0007669"/>
    <property type="project" value="UniProtKB-UniRule"/>
</dbReference>
<protein>
    <recommendedName>
        <fullName evidence="4 5">Large ribosomal subunit protein uL4</fullName>
    </recommendedName>
</protein>
<evidence type="ECO:0000256" key="3">
    <source>
        <dbReference type="ARBA" id="ARBA00023274"/>
    </source>
</evidence>
<dbReference type="PANTHER" id="PTHR10746">
    <property type="entry name" value="50S RIBOSOMAL PROTEIN L4"/>
    <property type="match status" value="1"/>
</dbReference>
<dbReference type="NCBIfam" id="TIGR03953">
    <property type="entry name" value="rplD_bact"/>
    <property type="match status" value="1"/>
</dbReference>
<evidence type="ECO:0000256" key="5">
    <source>
        <dbReference type="HAMAP-Rule" id="MF_01328"/>
    </source>
</evidence>
<reference evidence="6" key="1">
    <citation type="submission" date="2013-12" db="EMBL/GenBank/DDBJ databases">
        <authorList>
            <person name="Linke B."/>
        </authorList>
    </citation>
    <scope>NUCLEOTIDE SEQUENCE [LARGE SCALE GENOMIC DNA]</scope>
    <source>
        <strain evidence="6">CRIB-18</strain>
    </source>
</reference>
<dbReference type="STRING" id="1437425.CSEC_0215"/>
<dbReference type="GO" id="GO:1990904">
    <property type="term" value="C:ribonucleoprotein complex"/>
    <property type="evidence" value="ECO:0007669"/>
    <property type="project" value="UniProtKB-KW"/>
</dbReference>
<accession>A0A090DVR2</accession>
<dbReference type="OrthoDB" id="9803201at2"/>
<evidence type="ECO:0000313" key="7">
    <source>
        <dbReference type="Proteomes" id="UP000031552"/>
    </source>
</evidence>
<dbReference type="InterPro" id="IPR023574">
    <property type="entry name" value="Ribosomal_uL4_dom_sf"/>
</dbReference>
<gene>
    <name evidence="5 6" type="primary">rplD</name>
    <name evidence="6" type="ORF">CSEC_0215</name>
</gene>
<comment type="function">
    <text evidence="5">One of the primary rRNA binding proteins, this protein initially binds near the 5'-end of the 23S rRNA. It is important during the early stages of 50S assembly. It makes multiple contacts with different domains of the 23S rRNA in the assembled 50S subunit and ribosome.</text>
</comment>
<evidence type="ECO:0000256" key="4">
    <source>
        <dbReference type="ARBA" id="ARBA00035244"/>
    </source>
</evidence>
<dbReference type="RefSeq" id="WP_041016551.1">
    <property type="nucleotide sequence ID" value="NZ_CCEJ010000001.1"/>
</dbReference>
<keyword evidence="3 5" id="KW-0687">Ribonucleoprotein</keyword>
<comment type="caution">
    <text evidence="6">The sequence shown here is derived from an EMBL/GenBank/DDBJ whole genome shotgun (WGS) entry which is preliminary data.</text>
</comment>
<dbReference type="InterPro" id="IPR013005">
    <property type="entry name" value="Ribosomal_uL4-like"/>
</dbReference>
<evidence type="ECO:0000256" key="1">
    <source>
        <dbReference type="ARBA" id="ARBA00010528"/>
    </source>
</evidence>
<dbReference type="Gene3D" id="3.40.1370.10">
    <property type="match status" value="1"/>
</dbReference>
<evidence type="ECO:0000256" key="2">
    <source>
        <dbReference type="ARBA" id="ARBA00022980"/>
    </source>
</evidence>
<dbReference type="EMBL" id="CCEJ010000001">
    <property type="protein sequence ID" value="CDR33054.1"/>
    <property type="molecule type" value="Genomic_DNA"/>
</dbReference>
<dbReference type="eggNOG" id="COG0088">
    <property type="taxonomic scope" value="Bacteria"/>
</dbReference>
<organism evidence="6 7">
    <name type="scientific">Candidatus Criblamydia sequanensis CRIB-18</name>
    <dbReference type="NCBI Taxonomy" id="1437425"/>
    <lineage>
        <taxon>Bacteria</taxon>
        <taxon>Pseudomonadati</taxon>
        <taxon>Chlamydiota</taxon>
        <taxon>Chlamydiia</taxon>
        <taxon>Parachlamydiales</taxon>
        <taxon>Candidatus Criblamydiaceae</taxon>
        <taxon>Candidatus Criblamydia</taxon>
    </lineage>
</organism>
<keyword evidence="5" id="KW-0694">RNA-binding</keyword>
<dbReference type="Proteomes" id="UP000031552">
    <property type="component" value="Unassembled WGS sequence"/>
</dbReference>
<dbReference type="GO" id="GO:0003735">
    <property type="term" value="F:structural constituent of ribosome"/>
    <property type="evidence" value="ECO:0007669"/>
    <property type="project" value="InterPro"/>
</dbReference>
<comment type="function">
    <text evidence="5">Forms part of the polypeptide exit tunnel.</text>
</comment>
<dbReference type="SUPFAM" id="SSF52166">
    <property type="entry name" value="Ribosomal protein L4"/>
    <property type="match status" value="1"/>
</dbReference>
<comment type="subunit">
    <text evidence="5">Part of the 50S ribosomal subunit.</text>
</comment>
<keyword evidence="7" id="KW-1185">Reference proteome</keyword>
<keyword evidence="2 5" id="KW-0689">Ribosomal protein</keyword>
<dbReference type="PANTHER" id="PTHR10746:SF6">
    <property type="entry name" value="LARGE RIBOSOMAL SUBUNIT PROTEIN UL4M"/>
    <property type="match status" value="1"/>
</dbReference>
<proteinExistence type="inferred from homology"/>
<comment type="similarity">
    <text evidence="1 5">Belongs to the universal ribosomal protein uL4 family.</text>
</comment>
<dbReference type="GO" id="GO:0005840">
    <property type="term" value="C:ribosome"/>
    <property type="evidence" value="ECO:0007669"/>
    <property type="project" value="UniProtKB-KW"/>
</dbReference>
<dbReference type="Pfam" id="PF00573">
    <property type="entry name" value="Ribosomal_L4"/>
    <property type="match status" value="1"/>
</dbReference>
<dbReference type="GO" id="GO:0019843">
    <property type="term" value="F:rRNA binding"/>
    <property type="evidence" value="ECO:0007669"/>
    <property type="project" value="UniProtKB-UniRule"/>
</dbReference>
<dbReference type="InterPro" id="IPR002136">
    <property type="entry name" value="Ribosomal_uL4"/>
</dbReference>
<evidence type="ECO:0000313" key="6">
    <source>
        <dbReference type="EMBL" id="CDR33054.1"/>
    </source>
</evidence>
<reference evidence="6" key="2">
    <citation type="submission" date="2014-09" db="EMBL/GenBank/DDBJ databases">
        <title>Criblamydia sequanensis harbors a mega-plasmid encoding arsenite resistance.</title>
        <authorList>
            <person name="Bertelli C."/>
            <person name="Goesmann A."/>
            <person name="Greub G."/>
        </authorList>
    </citation>
    <scope>NUCLEOTIDE SEQUENCE [LARGE SCALE GENOMIC DNA]</scope>
    <source>
        <strain evidence="6">CRIB-18</strain>
    </source>
</reference>